<accession>A0A2K1IE01</accession>
<feature type="compositionally biased region" description="Low complexity" evidence="4">
    <location>
        <begin position="13"/>
        <end position="32"/>
    </location>
</feature>
<reference evidence="6 8" key="2">
    <citation type="journal article" date="2018" name="Plant J.">
        <title>The Physcomitrella patens chromosome-scale assembly reveals moss genome structure and evolution.</title>
        <authorList>
            <person name="Lang D."/>
            <person name="Ullrich K.K."/>
            <person name="Murat F."/>
            <person name="Fuchs J."/>
            <person name="Jenkins J."/>
            <person name="Haas F.B."/>
            <person name="Piednoel M."/>
            <person name="Gundlach H."/>
            <person name="Van Bel M."/>
            <person name="Meyberg R."/>
            <person name="Vives C."/>
            <person name="Morata J."/>
            <person name="Symeonidi A."/>
            <person name="Hiss M."/>
            <person name="Muchero W."/>
            <person name="Kamisugi Y."/>
            <person name="Saleh O."/>
            <person name="Blanc G."/>
            <person name="Decker E.L."/>
            <person name="van Gessel N."/>
            <person name="Grimwood J."/>
            <person name="Hayes R.D."/>
            <person name="Graham S.W."/>
            <person name="Gunter L.E."/>
            <person name="McDaniel S.F."/>
            <person name="Hoernstein S.N.W."/>
            <person name="Larsson A."/>
            <person name="Li F.W."/>
            <person name="Perroud P.F."/>
            <person name="Phillips J."/>
            <person name="Ranjan P."/>
            <person name="Rokshar D.S."/>
            <person name="Rothfels C.J."/>
            <person name="Schneider L."/>
            <person name="Shu S."/>
            <person name="Stevenson D.W."/>
            <person name="Thummler F."/>
            <person name="Tillich M."/>
            <person name="Villarreal Aguilar J.C."/>
            <person name="Widiez T."/>
            <person name="Wong G.K."/>
            <person name="Wymore A."/>
            <person name="Zhang Y."/>
            <person name="Zimmer A.D."/>
            <person name="Quatrano R.S."/>
            <person name="Mayer K.F.X."/>
            <person name="Goodstein D."/>
            <person name="Casacuberta J.M."/>
            <person name="Vandepoele K."/>
            <person name="Reski R."/>
            <person name="Cuming A.C."/>
            <person name="Tuskan G.A."/>
            <person name="Maumus F."/>
            <person name="Salse J."/>
            <person name="Schmutz J."/>
            <person name="Rensing S.A."/>
        </authorList>
    </citation>
    <scope>NUCLEOTIDE SEQUENCE [LARGE SCALE GENOMIC DNA]</scope>
    <source>
        <strain evidence="7 8">cv. Gransden 2004</strain>
    </source>
</reference>
<feature type="domain" description="EF-hand" evidence="5">
    <location>
        <begin position="118"/>
        <end position="153"/>
    </location>
</feature>
<dbReference type="EnsemblPlants" id="Pp3c25_6260V3.2">
    <property type="protein sequence ID" value="PAC:32979642.CDS.1"/>
    <property type="gene ID" value="Pp3c25_6260"/>
</dbReference>
<dbReference type="PROSITE" id="PS00018">
    <property type="entry name" value="EF_HAND_1"/>
    <property type="match status" value="4"/>
</dbReference>
<keyword evidence="8" id="KW-1185">Reference proteome</keyword>
<dbReference type="GO" id="GO:0005509">
    <property type="term" value="F:calcium ion binding"/>
    <property type="evidence" value="ECO:0000318"/>
    <property type="project" value="GO_Central"/>
</dbReference>
<dbReference type="PaxDb" id="3218-PP1S88_108V6.1"/>
<keyword evidence="3" id="KW-0106">Calcium</keyword>
<dbReference type="Gramene" id="Pp3c25_6260V3.2">
    <property type="protein sequence ID" value="PAC:32979642.CDS.1"/>
    <property type="gene ID" value="Pp3c25_6260"/>
</dbReference>
<dbReference type="Gene3D" id="1.10.238.10">
    <property type="entry name" value="EF-hand"/>
    <property type="match status" value="2"/>
</dbReference>
<organism evidence="6">
    <name type="scientific">Physcomitrium patens</name>
    <name type="common">Spreading-leaved earth moss</name>
    <name type="synonym">Physcomitrella patens</name>
    <dbReference type="NCBI Taxonomy" id="3218"/>
    <lineage>
        <taxon>Eukaryota</taxon>
        <taxon>Viridiplantae</taxon>
        <taxon>Streptophyta</taxon>
        <taxon>Embryophyta</taxon>
        <taxon>Bryophyta</taxon>
        <taxon>Bryophytina</taxon>
        <taxon>Bryopsida</taxon>
        <taxon>Funariidae</taxon>
        <taxon>Funariales</taxon>
        <taxon>Funariaceae</taxon>
        <taxon>Physcomitrium</taxon>
    </lineage>
</organism>
<evidence type="ECO:0000313" key="7">
    <source>
        <dbReference type="EnsemblPlants" id="PAC:32979641.CDS.1"/>
    </source>
</evidence>
<dbReference type="PANTHER" id="PTHR10891">
    <property type="entry name" value="EF-HAND CALCIUM-BINDING DOMAIN CONTAINING PROTEIN"/>
    <property type="match status" value="1"/>
</dbReference>
<dbReference type="Gramene" id="Pp3c25_6260V3.3">
    <property type="protein sequence ID" value="PAC:32979643.CDS.1"/>
    <property type="gene ID" value="Pp3c25_6260"/>
</dbReference>
<dbReference type="STRING" id="3218.A0A2K1IE01"/>
<dbReference type="CDD" id="cd00051">
    <property type="entry name" value="EFh"/>
    <property type="match status" value="2"/>
</dbReference>
<reference evidence="7" key="3">
    <citation type="submission" date="2020-12" db="UniProtKB">
        <authorList>
            <consortium name="EnsemblPlants"/>
        </authorList>
    </citation>
    <scope>IDENTIFICATION</scope>
</reference>
<protein>
    <recommendedName>
        <fullName evidence="5">EF-hand domain-containing protein</fullName>
    </recommendedName>
</protein>
<dbReference type="EnsemblPlants" id="Pp3c25_6260V3.3">
    <property type="protein sequence ID" value="PAC:32979643.CDS.1"/>
    <property type="gene ID" value="Pp3c25_6260"/>
</dbReference>
<sequence length="232" mass="24367">MKGLSSIVKSKESGATANTNGGGSTASAAAAPPSAPKVPKEGNGKHGLISKITSRASLKSKNTKSGTFEHGAEAPLPTLVSSKADELTRAFNVFDADKDGRVSTAELRSVLTSLGGAISEEELVDIMKEVDMDNDGFISLHEFIGFHKSGARALVTGDEVSPVPDPMKDAFQTFDKDGDKRISATELQSVLVSLGEKGHSLEECRQMIGGVDKDGDGHVDFSEFQELMGGQQ</sequence>
<dbReference type="InterPro" id="IPR002048">
    <property type="entry name" value="EF_hand_dom"/>
</dbReference>
<dbReference type="InterPro" id="IPR039647">
    <property type="entry name" value="EF_hand_pair_protein_CML-like"/>
</dbReference>
<dbReference type="FunFam" id="1.10.238.10:FF:000001">
    <property type="entry name" value="Calmodulin 1"/>
    <property type="match status" value="1"/>
</dbReference>
<proteinExistence type="predicted"/>
<dbReference type="SUPFAM" id="SSF47473">
    <property type="entry name" value="EF-hand"/>
    <property type="match status" value="1"/>
</dbReference>
<dbReference type="InterPro" id="IPR011992">
    <property type="entry name" value="EF-hand-dom_pair"/>
</dbReference>
<evidence type="ECO:0000256" key="2">
    <source>
        <dbReference type="ARBA" id="ARBA00022737"/>
    </source>
</evidence>
<dbReference type="InterPro" id="IPR018247">
    <property type="entry name" value="EF_Hand_1_Ca_BS"/>
</dbReference>
<evidence type="ECO:0000313" key="6">
    <source>
        <dbReference type="EMBL" id="PNR27509.1"/>
    </source>
</evidence>
<dbReference type="EMBL" id="ABEU02000025">
    <property type="protein sequence ID" value="PNR27509.1"/>
    <property type="molecule type" value="Genomic_DNA"/>
</dbReference>
<dbReference type="Gramene" id="Pp3c25_6260V3.1">
    <property type="protein sequence ID" value="PAC:32979641.CDS.1"/>
    <property type="gene ID" value="Pp3c25_6260"/>
</dbReference>
<dbReference type="EnsemblPlants" id="Pp3c25_6260V3.1">
    <property type="protein sequence ID" value="PAC:32979641.CDS.1"/>
    <property type="gene ID" value="Pp3c25_6260"/>
</dbReference>
<dbReference type="AlphaFoldDB" id="A0A2K1IE01"/>
<dbReference type="PROSITE" id="PS50222">
    <property type="entry name" value="EF_HAND_2"/>
    <property type="match status" value="4"/>
</dbReference>
<keyword evidence="1" id="KW-0479">Metal-binding</keyword>
<evidence type="ECO:0000256" key="3">
    <source>
        <dbReference type="ARBA" id="ARBA00022837"/>
    </source>
</evidence>
<feature type="domain" description="EF-hand" evidence="5">
    <location>
        <begin position="162"/>
        <end position="197"/>
    </location>
</feature>
<gene>
    <name evidence="6" type="ORF">PHYPA_029661</name>
</gene>
<dbReference type="Pfam" id="PF13499">
    <property type="entry name" value="EF-hand_7"/>
    <property type="match status" value="2"/>
</dbReference>
<feature type="region of interest" description="Disordered" evidence="4">
    <location>
        <begin position="1"/>
        <end position="72"/>
    </location>
</feature>
<name>A0A2K1IE01_PHYPA</name>
<evidence type="ECO:0000256" key="4">
    <source>
        <dbReference type="SAM" id="MobiDB-lite"/>
    </source>
</evidence>
<dbReference type="SMART" id="SM00054">
    <property type="entry name" value="EFh"/>
    <property type="match status" value="4"/>
</dbReference>
<dbReference type="Proteomes" id="UP000006727">
    <property type="component" value="Chromosome 25"/>
</dbReference>
<evidence type="ECO:0000313" key="8">
    <source>
        <dbReference type="Proteomes" id="UP000006727"/>
    </source>
</evidence>
<feature type="domain" description="EF-hand" evidence="5">
    <location>
        <begin position="82"/>
        <end position="117"/>
    </location>
</feature>
<feature type="compositionally biased region" description="Polar residues" evidence="4">
    <location>
        <begin position="51"/>
        <end position="66"/>
    </location>
</feature>
<keyword evidence="2" id="KW-0677">Repeat</keyword>
<dbReference type="GO" id="GO:0005737">
    <property type="term" value="C:cytoplasm"/>
    <property type="evidence" value="ECO:0000318"/>
    <property type="project" value="GO_Central"/>
</dbReference>
<dbReference type="FunFam" id="1.10.238.10:FF:000089">
    <property type="entry name" value="calmodulin-like protein 3"/>
    <property type="match status" value="1"/>
</dbReference>
<feature type="domain" description="EF-hand" evidence="5">
    <location>
        <begin position="199"/>
        <end position="232"/>
    </location>
</feature>
<dbReference type="InParanoid" id="A0A2K1IE01"/>
<evidence type="ECO:0000259" key="5">
    <source>
        <dbReference type="PROSITE" id="PS50222"/>
    </source>
</evidence>
<reference evidence="6 8" key="1">
    <citation type="journal article" date="2008" name="Science">
        <title>The Physcomitrella genome reveals evolutionary insights into the conquest of land by plants.</title>
        <authorList>
            <person name="Rensing S."/>
            <person name="Lang D."/>
            <person name="Zimmer A."/>
            <person name="Terry A."/>
            <person name="Salamov A."/>
            <person name="Shapiro H."/>
            <person name="Nishiyama T."/>
            <person name="Perroud P.-F."/>
            <person name="Lindquist E."/>
            <person name="Kamisugi Y."/>
            <person name="Tanahashi T."/>
            <person name="Sakakibara K."/>
            <person name="Fujita T."/>
            <person name="Oishi K."/>
            <person name="Shin-I T."/>
            <person name="Kuroki Y."/>
            <person name="Toyoda A."/>
            <person name="Suzuki Y."/>
            <person name="Hashimoto A."/>
            <person name="Yamaguchi K."/>
            <person name="Sugano A."/>
            <person name="Kohara Y."/>
            <person name="Fujiyama A."/>
            <person name="Anterola A."/>
            <person name="Aoki S."/>
            <person name="Ashton N."/>
            <person name="Barbazuk W.B."/>
            <person name="Barker E."/>
            <person name="Bennetzen J."/>
            <person name="Bezanilla M."/>
            <person name="Blankenship R."/>
            <person name="Cho S.H."/>
            <person name="Dutcher S."/>
            <person name="Estelle M."/>
            <person name="Fawcett J.A."/>
            <person name="Gundlach H."/>
            <person name="Hanada K."/>
            <person name="Heyl A."/>
            <person name="Hicks K.A."/>
            <person name="Hugh J."/>
            <person name="Lohr M."/>
            <person name="Mayer K."/>
            <person name="Melkozernov A."/>
            <person name="Murata T."/>
            <person name="Nelson D."/>
            <person name="Pils B."/>
            <person name="Prigge M."/>
            <person name="Reiss B."/>
            <person name="Renner T."/>
            <person name="Rombauts S."/>
            <person name="Rushton P."/>
            <person name="Sanderfoot A."/>
            <person name="Schween G."/>
            <person name="Shiu S.-H."/>
            <person name="Stueber K."/>
            <person name="Theodoulou F.L."/>
            <person name="Tu H."/>
            <person name="Van de Peer Y."/>
            <person name="Verrier P.J."/>
            <person name="Waters E."/>
            <person name="Wood A."/>
            <person name="Yang L."/>
            <person name="Cove D."/>
            <person name="Cuming A."/>
            <person name="Hasebe M."/>
            <person name="Lucas S."/>
            <person name="Mishler D.B."/>
            <person name="Reski R."/>
            <person name="Grigoriev I."/>
            <person name="Quatrano R.S."/>
            <person name="Boore J.L."/>
        </authorList>
    </citation>
    <scope>NUCLEOTIDE SEQUENCE [LARGE SCALE GENOMIC DNA]</scope>
    <source>
        <strain evidence="7 8">cv. Gransden 2004</strain>
    </source>
</reference>
<evidence type="ECO:0000256" key="1">
    <source>
        <dbReference type="ARBA" id="ARBA00022723"/>
    </source>
</evidence>
<dbReference type="GO" id="GO:0030234">
    <property type="term" value="F:enzyme regulator activity"/>
    <property type="evidence" value="ECO:0000318"/>
    <property type="project" value="GO_Central"/>
</dbReference>